<comment type="caution">
    <text evidence="2">The sequence shown here is derived from an EMBL/GenBank/DDBJ whole genome shotgun (WGS) entry which is preliminary data.</text>
</comment>
<keyword evidence="3" id="KW-1185">Reference proteome</keyword>
<reference evidence="2" key="1">
    <citation type="submission" date="2022-11" db="EMBL/GenBank/DDBJ databases">
        <authorList>
            <person name="Graham C."/>
            <person name="Newman J.D."/>
        </authorList>
    </citation>
    <scope>NUCLEOTIDE SEQUENCE</scope>
    <source>
        <strain evidence="2">DSM 19486</strain>
    </source>
</reference>
<organism evidence="2 3">
    <name type="scientific">Pedobacter agri</name>
    <dbReference type="NCBI Taxonomy" id="454586"/>
    <lineage>
        <taxon>Bacteria</taxon>
        <taxon>Pseudomonadati</taxon>
        <taxon>Bacteroidota</taxon>
        <taxon>Sphingobacteriia</taxon>
        <taxon>Sphingobacteriales</taxon>
        <taxon>Sphingobacteriaceae</taxon>
        <taxon>Pedobacter</taxon>
    </lineage>
</organism>
<evidence type="ECO:0008006" key="4">
    <source>
        <dbReference type="Google" id="ProtNLM"/>
    </source>
</evidence>
<protein>
    <recommendedName>
        <fullName evidence="4">Gliding motility protein GldN</fullName>
    </recommendedName>
</protein>
<dbReference type="AlphaFoldDB" id="A0A9X3DEX5"/>
<proteinExistence type="predicted"/>
<sequence length="435" mass="50374">MTIVLVKEKRIYALIVFALIVFFNQQATAQTDLEKRQQANKTFDEHLNKVYENNLPNKKSTTYSALTPAEIAAGWKGGKTMSEKERYNAENLGSKQMIYNEYTEHWDALYSINKININQSDSKLLDATMHNLAAKSHLYLADKIDWYKDLYFSTAMNSDLVLQLRKIKALDYDSASDAALEFSKETSTKSYDELTDLIKKASILPMSARNMILYLYKKYPERQQQTELLELQQLPYFFGANRPYLFPNWSRLNEYTNNPYPGSYYENAGISAEARSEILERFINLATKYPKEGLVAAGFCRPQLNPFTLYAETKANLSDLQKKELYWNALHIKRIPAETAYTDNRDMEYVILRKPLAWLIRYDKDGVKSLSPAEWTDIADQTIGGIFRMRNFNFYVQTGKYKGGNVSMRDNFGSLDNAYKIAEKEWKAKAKKKDI</sequence>
<evidence type="ECO:0000313" key="3">
    <source>
        <dbReference type="Proteomes" id="UP001142592"/>
    </source>
</evidence>
<dbReference type="EMBL" id="JAPJUH010000002">
    <property type="protein sequence ID" value="MCX3264891.1"/>
    <property type="molecule type" value="Genomic_DNA"/>
</dbReference>
<accession>A0A9X3DEX5</accession>
<keyword evidence="1" id="KW-0732">Signal</keyword>
<dbReference type="RefSeq" id="WP_010600720.1">
    <property type="nucleotide sequence ID" value="NZ_JAPJUH010000002.1"/>
</dbReference>
<feature type="signal peptide" evidence="1">
    <location>
        <begin position="1"/>
        <end position="29"/>
    </location>
</feature>
<name>A0A9X3DEX5_9SPHI</name>
<evidence type="ECO:0000313" key="2">
    <source>
        <dbReference type="EMBL" id="MCX3264891.1"/>
    </source>
</evidence>
<gene>
    <name evidence="2" type="ORF">OQZ29_09055</name>
</gene>
<dbReference type="Proteomes" id="UP001142592">
    <property type="component" value="Unassembled WGS sequence"/>
</dbReference>
<evidence type="ECO:0000256" key="1">
    <source>
        <dbReference type="SAM" id="SignalP"/>
    </source>
</evidence>
<feature type="chain" id="PRO_5040798669" description="Gliding motility protein GldN" evidence="1">
    <location>
        <begin position="30"/>
        <end position="435"/>
    </location>
</feature>